<keyword evidence="4" id="KW-0862">Zinc</keyword>
<organism evidence="6">
    <name type="scientific">Cyprideis torosa</name>
    <dbReference type="NCBI Taxonomy" id="163714"/>
    <lineage>
        <taxon>Eukaryota</taxon>
        <taxon>Metazoa</taxon>
        <taxon>Ecdysozoa</taxon>
        <taxon>Arthropoda</taxon>
        <taxon>Crustacea</taxon>
        <taxon>Oligostraca</taxon>
        <taxon>Ostracoda</taxon>
        <taxon>Podocopa</taxon>
        <taxon>Podocopida</taxon>
        <taxon>Cytherocopina</taxon>
        <taxon>Cytheroidea</taxon>
        <taxon>Cytherideidae</taxon>
        <taxon>Cyprideis</taxon>
    </lineage>
</organism>
<evidence type="ECO:0000256" key="3">
    <source>
        <dbReference type="ARBA" id="ARBA00022771"/>
    </source>
</evidence>
<dbReference type="FunFam" id="3.30.160.60:FF:000624">
    <property type="entry name" value="zinc finger protein 697"/>
    <property type="match status" value="1"/>
</dbReference>
<evidence type="ECO:0000256" key="5">
    <source>
        <dbReference type="SAM" id="MobiDB-lite"/>
    </source>
</evidence>
<evidence type="ECO:0000313" key="6">
    <source>
        <dbReference type="EMBL" id="CAD7228907.1"/>
    </source>
</evidence>
<evidence type="ECO:0000256" key="4">
    <source>
        <dbReference type="ARBA" id="ARBA00022833"/>
    </source>
</evidence>
<feature type="compositionally biased region" description="Low complexity" evidence="5">
    <location>
        <begin position="170"/>
        <end position="187"/>
    </location>
</feature>
<feature type="compositionally biased region" description="Acidic residues" evidence="5">
    <location>
        <begin position="24"/>
        <end position="37"/>
    </location>
</feature>
<feature type="region of interest" description="Disordered" evidence="5">
    <location>
        <begin position="1"/>
        <end position="61"/>
    </location>
</feature>
<feature type="region of interest" description="Disordered" evidence="5">
    <location>
        <begin position="465"/>
        <end position="486"/>
    </location>
</feature>
<gene>
    <name evidence="6" type="ORF">CTOB1V02_LOCUS6785</name>
</gene>
<dbReference type="GO" id="GO:0000981">
    <property type="term" value="F:DNA-binding transcription factor activity, RNA polymerase II-specific"/>
    <property type="evidence" value="ECO:0007669"/>
    <property type="project" value="TreeGrafter"/>
</dbReference>
<dbReference type="SMART" id="SM00355">
    <property type="entry name" value="ZnF_C2H2"/>
    <property type="match status" value="6"/>
</dbReference>
<dbReference type="FunFam" id="3.30.160.60:FF:000227">
    <property type="entry name" value="fez family zinc finger protein 1"/>
    <property type="match status" value="1"/>
</dbReference>
<keyword evidence="1" id="KW-0479">Metal-binding</keyword>
<dbReference type="InterPro" id="IPR036236">
    <property type="entry name" value="Znf_C2H2_sf"/>
</dbReference>
<dbReference type="GO" id="GO:0000978">
    <property type="term" value="F:RNA polymerase II cis-regulatory region sequence-specific DNA binding"/>
    <property type="evidence" value="ECO:0007669"/>
    <property type="project" value="TreeGrafter"/>
</dbReference>
<dbReference type="EMBL" id="OB661761">
    <property type="protein sequence ID" value="CAD7228907.1"/>
    <property type="molecule type" value="Genomic_DNA"/>
</dbReference>
<feature type="region of interest" description="Disordered" evidence="5">
    <location>
        <begin position="115"/>
        <end position="150"/>
    </location>
</feature>
<protein>
    <submittedName>
        <fullName evidence="6">Uncharacterized protein</fullName>
    </submittedName>
</protein>
<dbReference type="OrthoDB" id="5062908at2759"/>
<feature type="compositionally biased region" description="Polar residues" evidence="5">
    <location>
        <begin position="115"/>
        <end position="131"/>
    </location>
</feature>
<reference evidence="6" key="1">
    <citation type="submission" date="2020-11" db="EMBL/GenBank/DDBJ databases">
        <authorList>
            <person name="Tran Van P."/>
        </authorList>
    </citation>
    <scope>NUCLEOTIDE SEQUENCE</scope>
</reference>
<feature type="region of interest" description="Disordered" evidence="5">
    <location>
        <begin position="164"/>
        <end position="189"/>
    </location>
</feature>
<feature type="compositionally biased region" description="Low complexity" evidence="5">
    <location>
        <begin position="473"/>
        <end position="483"/>
    </location>
</feature>
<dbReference type="Gene3D" id="3.30.160.60">
    <property type="entry name" value="Classic Zinc Finger"/>
    <property type="match status" value="6"/>
</dbReference>
<evidence type="ECO:0000256" key="2">
    <source>
        <dbReference type="ARBA" id="ARBA00022737"/>
    </source>
</evidence>
<keyword evidence="3" id="KW-0863">Zinc-finger</keyword>
<dbReference type="FunFam" id="3.30.160.60:FF:000863">
    <property type="entry name" value="fez family zinc finger protein 2"/>
    <property type="match status" value="1"/>
</dbReference>
<proteinExistence type="predicted"/>
<dbReference type="SUPFAM" id="SSF57667">
    <property type="entry name" value="beta-beta-alpha zinc fingers"/>
    <property type="match status" value="4"/>
</dbReference>
<dbReference type="PANTHER" id="PTHR23235:SF120">
    <property type="entry name" value="KRUPPEL-LIKE FACTOR 15"/>
    <property type="match status" value="1"/>
</dbReference>
<keyword evidence="2" id="KW-0677">Repeat</keyword>
<dbReference type="AlphaFoldDB" id="A0A7R8WC86"/>
<sequence>MIMERSATPESPPRNTDSVKLEYAEGDTVDLLDDEEETRNTSSPDPAEAARTNGEGSIPVHKPLSFSIESLIGSKASTNVSPFPGPWPLFPPHFWLPPPPPFFLPCLSTLGRLPTSTGAPTLEETSPSSTADPRDRCRSPSASSDPATERSRLLEALVSSNASNGWLQNPEASPSATSSPSGFSVGSAKERDKGKIFPCPECGKIFHAHYNLSRHMPVHTGARPFVCKVSSHWSTTLRLQGEFTLEHDPSSASTEKMSSIQIDIYSEEVCGKGFRQASTLCRHKIIHTSEKPHVCRICSKAFNRSSTLNTHMRIHSDFKPYKCEVRAESPGWLPTYLSRLKTTQSTSFASLLQICGKGFHQKGNYKNHRLTHSDSKQYKCNICNKAFHQVYNLSFHMHTHQVIQGAHSAHPLLSFWSSRDVLQSGVNLLFSLFQDTKPFTCETCGKGFCRNFDLKKHIRKLHPRSAADLRGDSSSPEASSSPPLLTPDVFPPNPLSLYPHRPHPFFPSTRSAPTTGHFLLSQLNFAREPSPSTSTAPAIRLPGMLPWPPSAPPAGAFLGT</sequence>
<dbReference type="PANTHER" id="PTHR23235">
    <property type="entry name" value="KRUEPPEL-LIKE TRANSCRIPTION FACTOR"/>
    <property type="match status" value="1"/>
</dbReference>
<dbReference type="PROSITE" id="PS50157">
    <property type="entry name" value="ZINC_FINGER_C2H2_2"/>
    <property type="match status" value="6"/>
</dbReference>
<evidence type="ECO:0000256" key="1">
    <source>
        <dbReference type="ARBA" id="ARBA00022723"/>
    </source>
</evidence>
<dbReference type="PROSITE" id="PS00028">
    <property type="entry name" value="ZINC_FINGER_C2H2_1"/>
    <property type="match status" value="4"/>
</dbReference>
<name>A0A7R8WC86_9CRUS</name>
<dbReference type="Pfam" id="PF00096">
    <property type="entry name" value="zf-C2H2"/>
    <property type="match status" value="3"/>
</dbReference>
<dbReference type="InterPro" id="IPR013087">
    <property type="entry name" value="Znf_C2H2_type"/>
</dbReference>
<dbReference type="GO" id="GO:0008270">
    <property type="term" value="F:zinc ion binding"/>
    <property type="evidence" value="ECO:0007669"/>
    <property type="project" value="UniProtKB-KW"/>
</dbReference>
<accession>A0A7R8WC86</accession>
<dbReference type="FunFam" id="3.30.160.60:FF:000251">
    <property type="entry name" value="FEZ family zinc finger 2"/>
    <property type="match status" value="1"/>
</dbReference>